<proteinExistence type="predicted"/>
<keyword evidence="2" id="KW-1185">Reference proteome</keyword>
<sequence length="115" mass="11826">MSTNQAPPNTGSVAAPGGWTSVYEDMGGDYEWGADGVAAGLAQSLGLASPTPRFSKMLNTGGLVRLFQSGGKFYLWNPVENDVWLVTQPAALSGIANAIDKGGLAALAVQRVQGS</sequence>
<evidence type="ECO:0000313" key="2">
    <source>
        <dbReference type="Proteomes" id="UP000557566"/>
    </source>
</evidence>
<dbReference type="Proteomes" id="UP000557566">
    <property type="component" value="Unassembled WGS sequence"/>
</dbReference>
<accession>A0A8H4LU48</accession>
<dbReference type="AlphaFoldDB" id="A0A8H4LU48"/>
<protein>
    <submittedName>
        <fullName evidence="1">Uncharacterized protein</fullName>
    </submittedName>
</protein>
<dbReference type="OrthoDB" id="4678058at2759"/>
<comment type="caution">
    <text evidence="1">The sequence shown here is derived from an EMBL/GenBank/DDBJ whole genome shotgun (WGS) entry which is preliminary data.</text>
</comment>
<name>A0A8H4LU48_9HYPO</name>
<dbReference type="EMBL" id="JAAVMX010000008">
    <property type="protein sequence ID" value="KAF4505216.1"/>
    <property type="molecule type" value="Genomic_DNA"/>
</dbReference>
<organism evidence="1 2">
    <name type="scientific">Ophiocordyceps sinensis</name>
    <dbReference type="NCBI Taxonomy" id="72228"/>
    <lineage>
        <taxon>Eukaryota</taxon>
        <taxon>Fungi</taxon>
        <taxon>Dikarya</taxon>
        <taxon>Ascomycota</taxon>
        <taxon>Pezizomycotina</taxon>
        <taxon>Sordariomycetes</taxon>
        <taxon>Hypocreomycetidae</taxon>
        <taxon>Hypocreales</taxon>
        <taxon>Ophiocordycipitaceae</taxon>
        <taxon>Ophiocordyceps</taxon>
    </lineage>
</organism>
<evidence type="ECO:0000313" key="1">
    <source>
        <dbReference type="EMBL" id="KAF4505216.1"/>
    </source>
</evidence>
<gene>
    <name evidence="1" type="ORF">G6O67_007188</name>
</gene>
<reference evidence="1 2" key="1">
    <citation type="journal article" date="2020" name="Genome Biol. Evol.">
        <title>A new high-quality draft genome assembly of the Chinese cordyceps Ophiocordyceps sinensis.</title>
        <authorList>
            <person name="Shu R."/>
            <person name="Zhang J."/>
            <person name="Meng Q."/>
            <person name="Zhang H."/>
            <person name="Zhou G."/>
            <person name="Li M."/>
            <person name="Wu P."/>
            <person name="Zhao Y."/>
            <person name="Chen C."/>
            <person name="Qin Q."/>
        </authorList>
    </citation>
    <scope>NUCLEOTIDE SEQUENCE [LARGE SCALE GENOMIC DNA]</scope>
    <source>
        <strain evidence="1 2">IOZ07</strain>
    </source>
</reference>